<accession>A0A6J8EI60</accession>
<dbReference type="AlphaFoldDB" id="A0A6J8EI60"/>
<dbReference type="EMBL" id="CACVKT020009047">
    <property type="protein sequence ID" value="CAC5419633.1"/>
    <property type="molecule type" value="Genomic_DNA"/>
</dbReference>
<reference evidence="1 2" key="1">
    <citation type="submission" date="2020-06" db="EMBL/GenBank/DDBJ databases">
        <authorList>
            <person name="Li R."/>
            <person name="Bekaert M."/>
        </authorList>
    </citation>
    <scope>NUCLEOTIDE SEQUENCE [LARGE SCALE GENOMIC DNA]</scope>
    <source>
        <strain evidence="2">wild</strain>
    </source>
</reference>
<dbReference type="Proteomes" id="UP000507470">
    <property type="component" value="Unassembled WGS sequence"/>
</dbReference>
<evidence type="ECO:0000313" key="1">
    <source>
        <dbReference type="EMBL" id="CAC5419633.1"/>
    </source>
</evidence>
<proteinExistence type="predicted"/>
<organism evidence="1 2">
    <name type="scientific">Mytilus coruscus</name>
    <name type="common">Sea mussel</name>
    <dbReference type="NCBI Taxonomy" id="42192"/>
    <lineage>
        <taxon>Eukaryota</taxon>
        <taxon>Metazoa</taxon>
        <taxon>Spiralia</taxon>
        <taxon>Lophotrochozoa</taxon>
        <taxon>Mollusca</taxon>
        <taxon>Bivalvia</taxon>
        <taxon>Autobranchia</taxon>
        <taxon>Pteriomorphia</taxon>
        <taxon>Mytilida</taxon>
        <taxon>Mytiloidea</taxon>
        <taxon>Mytilidae</taxon>
        <taxon>Mytilinae</taxon>
        <taxon>Mytilus</taxon>
    </lineage>
</organism>
<keyword evidence="2" id="KW-1185">Reference proteome</keyword>
<name>A0A6J8EI60_MYTCO</name>
<evidence type="ECO:0000313" key="2">
    <source>
        <dbReference type="Proteomes" id="UP000507470"/>
    </source>
</evidence>
<protein>
    <submittedName>
        <fullName evidence="1">Uncharacterized protein</fullName>
    </submittedName>
</protein>
<gene>
    <name evidence="1" type="ORF">MCOR_51948</name>
</gene>
<sequence>MHQIEQIVHQCQCYAEDMENNEKISEIDIKIEQNDEIEKILRELKSLESFGEVKVVKSKIAMNRETSVRREAQVELQEQSNMYNMTMNIETKIESPMKGNTMISDMICLIDGRVIVVEWKSKVKLLTLDGKLQRTLPVPGRAWNVTQINRDTIVIY</sequence>